<dbReference type="Gene3D" id="3.30.450.20">
    <property type="entry name" value="PAS domain"/>
    <property type="match status" value="1"/>
</dbReference>
<feature type="domain" description="PAS" evidence="3">
    <location>
        <begin position="1531"/>
        <end position="1568"/>
    </location>
</feature>
<organism evidence="5 6">
    <name type="scientific">Microseira wollei NIES-4236</name>
    <dbReference type="NCBI Taxonomy" id="2530354"/>
    <lineage>
        <taxon>Bacteria</taxon>
        <taxon>Bacillati</taxon>
        <taxon>Cyanobacteriota</taxon>
        <taxon>Cyanophyceae</taxon>
        <taxon>Oscillatoriophycideae</taxon>
        <taxon>Aerosakkonematales</taxon>
        <taxon>Aerosakkonemataceae</taxon>
        <taxon>Microseira</taxon>
    </lineage>
</organism>
<dbReference type="PROSITE" id="PS00108">
    <property type="entry name" value="PROTEIN_KINASE_ST"/>
    <property type="match status" value="1"/>
</dbReference>
<evidence type="ECO:0000259" key="4">
    <source>
        <dbReference type="PROSITE" id="PS50113"/>
    </source>
</evidence>
<dbReference type="GO" id="GO:0005524">
    <property type="term" value="F:ATP binding"/>
    <property type="evidence" value="ECO:0007669"/>
    <property type="project" value="InterPro"/>
</dbReference>
<dbReference type="CDD" id="cd14014">
    <property type="entry name" value="STKc_PknB_like"/>
    <property type="match status" value="1"/>
</dbReference>
<dbReference type="PANTHER" id="PTHR43642">
    <property type="entry name" value="HYBRID SIGNAL TRANSDUCTION HISTIDINE KINASE G"/>
    <property type="match status" value="1"/>
</dbReference>
<dbReference type="PROSITE" id="PS50112">
    <property type="entry name" value="PAS"/>
    <property type="match status" value="1"/>
</dbReference>
<dbReference type="InterPro" id="IPR011009">
    <property type="entry name" value="Kinase-like_dom_sf"/>
</dbReference>
<dbReference type="PROSITE" id="PS50011">
    <property type="entry name" value="PROTEIN_KINASE_DOM"/>
    <property type="match status" value="1"/>
</dbReference>
<dbReference type="InterPro" id="IPR000719">
    <property type="entry name" value="Prot_kinase_dom"/>
</dbReference>
<name>A0AAV3XI77_9CYAN</name>
<evidence type="ECO:0000313" key="6">
    <source>
        <dbReference type="Proteomes" id="UP001050975"/>
    </source>
</evidence>
<dbReference type="SUPFAM" id="SSF55781">
    <property type="entry name" value="GAF domain-like"/>
    <property type="match status" value="1"/>
</dbReference>
<evidence type="ECO:0000256" key="1">
    <source>
        <dbReference type="SAM" id="Coils"/>
    </source>
</evidence>
<keyword evidence="1" id="KW-0175">Coiled coil</keyword>
<accession>A0AAV3XI77</accession>
<dbReference type="SUPFAM" id="SSF52540">
    <property type="entry name" value="P-loop containing nucleoside triphosphate hydrolases"/>
    <property type="match status" value="1"/>
</dbReference>
<dbReference type="GO" id="GO:0004672">
    <property type="term" value="F:protein kinase activity"/>
    <property type="evidence" value="ECO:0007669"/>
    <property type="project" value="InterPro"/>
</dbReference>
<dbReference type="InterPro" id="IPR053159">
    <property type="entry name" value="Hybrid_Histidine_Kinase"/>
</dbReference>
<keyword evidence="5" id="KW-0808">Transferase</keyword>
<gene>
    <name evidence="5" type="ORF">MiSe_54760</name>
</gene>
<dbReference type="CDD" id="cd00130">
    <property type="entry name" value="PAS"/>
    <property type="match status" value="1"/>
</dbReference>
<dbReference type="GO" id="GO:0009882">
    <property type="term" value="F:blue light photoreceptor activity"/>
    <property type="evidence" value="ECO:0007669"/>
    <property type="project" value="UniProtKB-ARBA"/>
</dbReference>
<dbReference type="InterPro" id="IPR029016">
    <property type="entry name" value="GAF-like_dom_sf"/>
</dbReference>
<dbReference type="InterPro" id="IPR000700">
    <property type="entry name" value="PAS-assoc_C"/>
</dbReference>
<feature type="domain" description="PAC" evidence="4">
    <location>
        <begin position="1610"/>
        <end position="1662"/>
    </location>
</feature>
<dbReference type="InterPro" id="IPR000014">
    <property type="entry name" value="PAS"/>
</dbReference>
<dbReference type="Pfam" id="PF00069">
    <property type="entry name" value="Pkinase"/>
    <property type="match status" value="1"/>
</dbReference>
<dbReference type="SMART" id="SM00331">
    <property type="entry name" value="PP2C_SIG"/>
    <property type="match status" value="1"/>
</dbReference>
<dbReference type="Pfam" id="PF07228">
    <property type="entry name" value="SpoIIE"/>
    <property type="match status" value="1"/>
</dbReference>
<dbReference type="Pfam" id="PF13191">
    <property type="entry name" value="AAA_16"/>
    <property type="match status" value="1"/>
</dbReference>
<feature type="domain" description="Protein kinase" evidence="2">
    <location>
        <begin position="9"/>
        <end position="282"/>
    </location>
</feature>
<evidence type="ECO:0000313" key="5">
    <source>
        <dbReference type="EMBL" id="GET40665.1"/>
    </source>
</evidence>
<sequence>MTMMTIPGYRVTQQLYSGSRTQVHRAICESDQTAVVLKLLLNEYPTFNELVQFRNQYTIGKNLDLPGAIKHLSLETYRNGFVLVMEDFGGVSLSDYITCLGDGENSPFTAPGMLSEFLNIAIQIVQTLEGLYHNRVIHKDIKPQNILINPQTKEVKLIDFSISSLLPRENQEITNPNMLEGTLAYISPEQTGRMNRGIDYRTDFYSLGVTFYQMLTGKLPFESDDPLELVHCHIARQPTPPIEINPAIPQVLNDMVMKLMAKTAEERYQSAFGIKYDLQRCLEQYSATGSINLFELAQRDICERFTIPEKLYGRETEVATLLAAFDRVSSGSTEMMLVAGFSGIGKTAVVNEVHKPIVRQRGYFIKGKFDQFKRDIPFSAWVQTFQNLMRQLLTESTASLATWKAKILAALGENSQVIIDVIPELELLIGKQPEVPQLEGTAAQNRFNLLFEKFIRVFATQEHPLVIFLDDLQWADSASLKLMQLLMSKGDTRHLLLLGAYRDNEVFPAHPLLLTLDEIRKTQATVNQITLAPLDQSSLNRLIADTLSCPPERAVPLTKLVLTKTKGNPFFSNQFLKSLHDSGLIFFDFSMGYWQCDIAKVRALAVSDDVVEFMATQLQKLPQNTQEVLKLAACIGNQFDLATLSIVHEKSLSETAADLWRSLQEGLIIPNSEVYKFFQEQGEESSANTKDKLLIKNPESAINYRFLHDRVQQAAYFLIPESQKKSTHIKIGQLLLNNTDQQKREENIFDIVNHLNIGLELITDQIKRDELAQLNLIAGRKALASTAYAAAVEYLTVGMKLLRVDSWQTQYDLTLELYSQATEAAFLNTDFAQMERWADVVIQRAKTILDKVKVYAIKIQTRGAQFKQLEAVKIGLQLLKLLGSDLPESPTPSDIELAISSTMTSLTGKSTEELMNLPPMTDGKKLAAMQILSVIIPSAFQAAPALFPLIACEQVNLSIKYGNGPLSPWAYACYGIILNGVVQDFESAYKFGQLALRLAERFNRLEISIKTAYVVAAYTLHVKTHMREGLSLLAAGYPKALENGDLEFAGHFGHMKCRVSYWMGLPLTELEREMAAYSQALTQFKQETSLNYHQMGWQAVLTLLGRSENPCSLRGEAYNEEELLPHHLELNDRCGLSYLYIQKLILCYLFGYRFQALENAEQAEQYLDGLIGLLSVPAFYFYSSLARLALFAKIDNSELSQVEPEKEAYLKQVVTNQQKLKNWSDHAPMNFQHKYDLVEAEKAQVLGQYLEAMELYERAISGAKDNEYIQDEALANELAAKFYLGWGKQTIAQTYLTNAYYCYARWGAKAKVADLEKRYPQLLAPILLQAKTPKLGETIFQTLTPTVTSSSSSSGSSDVLDLATVLKASQALSSEIHLDKLLSTLMRVVLENAGASKSALILSQAANLVIEATGVAGGDMTVLQSIGVEQSQEIPVSLINYVYRTRETLVLDNPDAQNSFSADPYIIANQPKSLLCTPIVNQGKLLGILYLENNLTTKAFTTDRLAVLNILSRQAAISIANAKLYEEVTASERRLTQYLEAMPVGVSVHQPNGQLYYTNQVAQKLLGIKVIPEAETEQLSETYQVYRAGTNQLYPIDQLPIARSLSGEPAKADDLELHHPNKTIALEISSTPILDETGKIVYAIAAFQDITQRKQAEKLIAEYNRTLEEQVKERTAQLAAANQEIMALNSRLKEENLRMSAELEVTRKLQQMILPKQSELESIEGLEIAGFMEPAAEVGGDYYDVLQQNGQVKISIGDVTGHGLESGVLMLMTQTAVRTLQESNQTDTVQFLDILNRTIYHNLQRINPNKNLTLALLDYADGILKISGQHEEIIVVRAGGQVERIDTMYLGFPIGLDEEIADFIASEQVQLNPGDVVVLYTDGITEAENINCQLYGVERLCEMVRLNCARSPQEIRQAVIEDVRRHIGEQKLFDDITLVVLKQK</sequence>
<dbReference type="EMBL" id="BLAY01000096">
    <property type="protein sequence ID" value="GET40665.1"/>
    <property type="molecule type" value="Genomic_DNA"/>
</dbReference>
<dbReference type="PROSITE" id="PS50113">
    <property type="entry name" value="PAC"/>
    <property type="match status" value="1"/>
</dbReference>
<dbReference type="Gene3D" id="1.10.510.10">
    <property type="entry name" value="Transferase(Phosphotransferase) domain 1"/>
    <property type="match status" value="1"/>
</dbReference>
<dbReference type="SMART" id="SM00065">
    <property type="entry name" value="GAF"/>
    <property type="match status" value="1"/>
</dbReference>
<protein>
    <submittedName>
        <fullName evidence="5">Multi-sensor signal transduction histidine kinase</fullName>
    </submittedName>
</protein>
<dbReference type="NCBIfam" id="TIGR00229">
    <property type="entry name" value="sensory_box"/>
    <property type="match status" value="1"/>
</dbReference>
<dbReference type="SUPFAM" id="SSF56112">
    <property type="entry name" value="Protein kinase-like (PK-like)"/>
    <property type="match status" value="1"/>
</dbReference>
<evidence type="ECO:0000259" key="2">
    <source>
        <dbReference type="PROSITE" id="PS50011"/>
    </source>
</evidence>
<dbReference type="Gene3D" id="3.40.50.300">
    <property type="entry name" value="P-loop containing nucleotide triphosphate hydrolases"/>
    <property type="match status" value="1"/>
</dbReference>
<dbReference type="Proteomes" id="UP001050975">
    <property type="component" value="Unassembled WGS sequence"/>
</dbReference>
<keyword evidence="6" id="KW-1185">Reference proteome</keyword>
<feature type="coiled-coil region" evidence="1">
    <location>
        <begin position="1653"/>
        <end position="1698"/>
    </location>
</feature>
<dbReference type="InterPro" id="IPR008271">
    <property type="entry name" value="Ser/Thr_kinase_AS"/>
</dbReference>
<dbReference type="Gene3D" id="3.30.450.40">
    <property type="match status" value="1"/>
</dbReference>
<dbReference type="InterPro" id="IPR027417">
    <property type="entry name" value="P-loop_NTPase"/>
</dbReference>
<reference evidence="5" key="1">
    <citation type="submission" date="2019-10" db="EMBL/GenBank/DDBJ databases">
        <title>Draft genome sequece of Microseira wollei NIES-4236.</title>
        <authorList>
            <person name="Yamaguchi H."/>
            <person name="Suzuki S."/>
            <person name="Kawachi M."/>
        </authorList>
    </citation>
    <scope>NUCLEOTIDE SEQUENCE</scope>
    <source>
        <strain evidence="5">NIES-4236</strain>
    </source>
</reference>
<dbReference type="Gene3D" id="3.60.40.10">
    <property type="entry name" value="PPM-type phosphatase domain"/>
    <property type="match status" value="1"/>
</dbReference>
<dbReference type="Pfam" id="PF01590">
    <property type="entry name" value="GAF"/>
    <property type="match status" value="1"/>
</dbReference>
<proteinExistence type="predicted"/>
<dbReference type="PANTHER" id="PTHR43642:SF1">
    <property type="entry name" value="HYBRID SIGNAL TRANSDUCTION HISTIDINE KINASE G"/>
    <property type="match status" value="1"/>
</dbReference>
<comment type="caution">
    <text evidence="5">The sequence shown here is derived from an EMBL/GenBank/DDBJ whole genome shotgun (WGS) entry which is preliminary data.</text>
</comment>
<dbReference type="SMART" id="SM00220">
    <property type="entry name" value="S_TKc"/>
    <property type="match status" value="1"/>
</dbReference>
<evidence type="ECO:0000259" key="3">
    <source>
        <dbReference type="PROSITE" id="PS50112"/>
    </source>
</evidence>
<dbReference type="InterPro" id="IPR041664">
    <property type="entry name" value="AAA_16"/>
</dbReference>
<dbReference type="InterPro" id="IPR035965">
    <property type="entry name" value="PAS-like_dom_sf"/>
</dbReference>
<keyword evidence="5" id="KW-0418">Kinase</keyword>
<dbReference type="SUPFAM" id="SSF81606">
    <property type="entry name" value="PP2C-like"/>
    <property type="match status" value="1"/>
</dbReference>
<dbReference type="SUPFAM" id="SSF55785">
    <property type="entry name" value="PYP-like sensor domain (PAS domain)"/>
    <property type="match status" value="1"/>
</dbReference>
<dbReference type="InterPro" id="IPR003018">
    <property type="entry name" value="GAF"/>
</dbReference>
<dbReference type="InterPro" id="IPR036457">
    <property type="entry name" value="PPM-type-like_dom_sf"/>
</dbReference>
<dbReference type="InterPro" id="IPR001932">
    <property type="entry name" value="PPM-type_phosphatase-like_dom"/>
</dbReference>